<sequence length="139" mass="15422">MFGSDRVPGSQREHTGRFDRNLMQHGANTCSLMFTGLAVSKHRLPLLSVTNIPQSDHSALQPLNVSPDITDQLTVLKAVSSAFLCPVSSSENRHEPSRNRPHVVGNHTAKPACPPRVYIRVRSTERVIYTVANRGRKEL</sequence>
<evidence type="ECO:0000313" key="2">
    <source>
        <dbReference type="EMBL" id="KAK5601120.1"/>
    </source>
</evidence>
<organism evidence="2 3">
    <name type="scientific">Crenichthys baileyi</name>
    <name type="common">White River springfish</name>
    <dbReference type="NCBI Taxonomy" id="28760"/>
    <lineage>
        <taxon>Eukaryota</taxon>
        <taxon>Metazoa</taxon>
        <taxon>Chordata</taxon>
        <taxon>Craniata</taxon>
        <taxon>Vertebrata</taxon>
        <taxon>Euteleostomi</taxon>
        <taxon>Actinopterygii</taxon>
        <taxon>Neopterygii</taxon>
        <taxon>Teleostei</taxon>
        <taxon>Neoteleostei</taxon>
        <taxon>Acanthomorphata</taxon>
        <taxon>Ovalentaria</taxon>
        <taxon>Atherinomorphae</taxon>
        <taxon>Cyprinodontiformes</taxon>
        <taxon>Goodeidae</taxon>
        <taxon>Crenichthys</taxon>
    </lineage>
</organism>
<name>A0AAV9QZB4_9TELE</name>
<protein>
    <submittedName>
        <fullName evidence="2">Uncharacterized protein</fullName>
    </submittedName>
</protein>
<comment type="caution">
    <text evidence="2">The sequence shown here is derived from an EMBL/GenBank/DDBJ whole genome shotgun (WGS) entry which is preliminary data.</text>
</comment>
<proteinExistence type="predicted"/>
<accession>A0AAV9QZB4</accession>
<dbReference type="Proteomes" id="UP001311232">
    <property type="component" value="Unassembled WGS sequence"/>
</dbReference>
<evidence type="ECO:0000256" key="1">
    <source>
        <dbReference type="SAM" id="MobiDB-lite"/>
    </source>
</evidence>
<dbReference type="EMBL" id="JAHHUM010002714">
    <property type="protein sequence ID" value="KAK5601120.1"/>
    <property type="molecule type" value="Genomic_DNA"/>
</dbReference>
<gene>
    <name evidence="2" type="ORF">CRENBAI_003908</name>
</gene>
<evidence type="ECO:0000313" key="3">
    <source>
        <dbReference type="Proteomes" id="UP001311232"/>
    </source>
</evidence>
<dbReference type="AlphaFoldDB" id="A0AAV9QZB4"/>
<keyword evidence="3" id="KW-1185">Reference proteome</keyword>
<feature type="region of interest" description="Disordered" evidence="1">
    <location>
        <begin position="88"/>
        <end position="109"/>
    </location>
</feature>
<reference evidence="2 3" key="1">
    <citation type="submission" date="2021-06" db="EMBL/GenBank/DDBJ databases">
        <authorList>
            <person name="Palmer J.M."/>
        </authorList>
    </citation>
    <scope>NUCLEOTIDE SEQUENCE [LARGE SCALE GENOMIC DNA]</scope>
    <source>
        <strain evidence="2 3">MEX-2019</strain>
        <tissue evidence="2">Muscle</tissue>
    </source>
</reference>